<dbReference type="Gene3D" id="3.40.50.300">
    <property type="entry name" value="P-loop containing nucleotide triphosphate hydrolases"/>
    <property type="match status" value="1"/>
</dbReference>
<protein>
    <submittedName>
        <fullName evidence="3">AAA family ATPase</fullName>
    </submittedName>
</protein>
<comment type="caution">
    <text evidence="3">The sequence shown here is derived from an EMBL/GenBank/DDBJ whole genome shotgun (WGS) entry which is preliminary data.</text>
</comment>
<dbReference type="SUPFAM" id="SSF52540">
    <property type="entry name" value="P-loop containing nucleoside triphosphate hydrolases"/>
    <property type="match status" value="1"/>
</dbReference>
<dbReference type="InterPro" id="IPR025669">
    <property type="entry name" value="AAA_dom"/>
</dbReference>
<dbReference type="InterPro" id="IPR027417">
    <property type="entry name" value="P-loop_NTPase"/>
</dbReference>
<name>A0A7X4GTC7_9BURK</name>
<dbReference type="InterPro" id="IPR050678">
    <property type="entry name" value="DNA_Partitioning_ATPase"/>
</dbReference>
<evidence type="ECO:0000259" key="1">
    <source>
        <dbReference type="Pfam" id="PF01656"/>
    </source>
</evidence>
<evidence type="ECO:0000259" key="2">
    <source>
        <dbReference type="Pfam" id="PF13614"/>
    </source>
</evidence>
<dbReference type="CDD" id="cd02042">
    <property type="entry name" value="ParAB_family"/>
    <property type="match status" value="1"/>
</dbReference>
<dbReference type="PANTHER" id="PTHR13696">
    <property type="entry name" value="P-LOOP CONTAINING NUCLEOSIDE TRIPHOSPHATE HYDROLASE"/>
    <property type="match status" value="1"/>
</dbReference>
<dbReference type="Pfam" id="PF13614">
    <property type="entry name" value="AAA_31"/>
    <property type="match status" value="1"/>
</dbReference>
<keyword evidence="4" id="KW-1185">Reference proteome</keyword>
<dbReference type="Proteomes" id="UP000450012">
    <property type="component" value="Unassembled WGS sequence"/>
</dbReference>
<reference evidence="3 4" key="1">
    <citation type="submission" date="2019-12" db="EMBL/GenBank/DDBJ databases">
        <title>Novel species isolated from a subtropical stream in China.</title>
        <authorList>
            <person name="Lu H."/>
        </authorList>
    </citation>
    <scope>NUCLEOTIDE SEQUENCE [LARGE SCALE GENOMIC DNA]</scope>
    <source>
        <strain evidence="3 4">FT55W</strain>
    </source>
</reference>
<proteinExistence type="predicted"/>
<organism evidence="3 4">
    <name type="scientific">Duganella rivi</name>
    <dbReference type="NCBI Taxonomy" id="2666083"/>
    <lineage>
        <taxon>Bacteria</taxon>
        <taxon>Pseudomonadati</taxon>
        <taxon>Pseudomonadota</taxon>
        <taxon>Betaproteobacteria</taxon>
        <taxon>Burkholderiales</taxon>
        <taxon>Oxalobacteraceae</taxon>
        <taxon>Telluria group</taxon>
        <taxon>Duganella</taxon>
    </lineage>
</organism>
<dbReference type="PANTHER" id="PTHR13696:SF99">
    <property type="entry name" value="COBYRINIC ACID AC-DIAMIDE SYNTHASE"/>
    <property type="match status" value="1"/>
</dbReference>
<feature type="domain" description="AAA" evidence="2">
    <location>
        <begin position="147"/>
        <end position="205"/>
    </location>
</feature>
<dbReference type="RefSeq" id="WP_161014806.1">
    <property type="nucleotide sequence ID" value="NZ_WWCK01000004.1"/>
</dbReference>
<dbReference type="EMBL" id="WWCK01000004">
    <property type="protein sequence ID" value="MYM68297.1"/>
    <property type="molecule type" value="Genomic_DNA"/>
</dbReference>
<sequence>MKVLGFWNNKGGTGKTSLAFQGICAFATQNADKRILVLDVCPQANLSELLLGGQENSGGLNLLTLHGEAGRRSIGGYFQSRLPKPFDTTGLAPNGFISVPHSYNPAVPPNLRLLAGDPLLELQANAVSTLANTQIPGTDSWAKVVSWLRDFLAACDEHYDYCFIDTNPSFSMYTQIALAACERLVLPVTADDSSRRGIQNAMSLIYGLKLPSEVYAQHNFHSRMLAAGIPLPKVHIVAKNRLTQYINTAKSYTAVLSGIAHDLDAMVKDNPEYFTFDSVASGIEEIKDFQTAGVVAFARGTPFVSMQSGSLSVAGQRVKVDKPQLDQNRDIVHALAARFW</sequence>
<gene>
    <name evidence="3" type="ORF">GTP45_15880</name>
</gene>
<evidence type="ECO:0000313" key="3">
    <source>
        <dbReference type="EMBL" id="MYM68297.1"/>
    </source>
</evidence>
<accession>A0A7X4GTC7</accession>
<dbReference type="InterPro" id="IPR002586">
    <property type="entry name" value="CobQ/CobB/MinD/ParA_Nub-bd_dom"/>
</dbReference>
<feature type="domain" description="CobQ/CobB/MinD/ParA nucleotide binding" evidence="1">
    <location>
        <begin position="7"/>
        <end position="79"/>
    </location>
</feature>
<dbReference type="Pfam" id="PF01656">
    <property type="entry name" value="CbiA"/>
    <property type="match status" value="1"/>
</dbReference>
<evidence type="ECO:0000313" key="4">
    <source>
        <dbReference type="Proteomes" id="UP000450012"/>
    </source>
</evidence>
<dbReference type="AlphaFoldDB" id="A0A7X4GTC7"/>